<keyword evidence="5" id="KW-0067">ATP-binding</keyword>
<feature type="domain" description="Peptidase C51" evidence="7">
    <location>
        <begin position="26"/>
        <end position="167"/>
    </location>
</feature>
<dbReference type="EMBL" id="CAJOBA010036834">
    <property type="protein sequence ID" value="CAF4030723.1"/>
    <property type="molecule type" value="Genomic_DNA"/>
</dbReference>
<keyword evidence="2" id="KW-0436">Ligase</keyword>
<evidence type="ECO:0000256" key="5">
    <source>
        <dbReference type="ARBA" id="ARBA00022840"/>
    </source>
</evidence>
<comment type="similarity">
    <text evidence="1">In the C-terminal section; belongs to the glutathionylspermidine synthase preATP-grasp family.</text>
</comment>
<keyword evidence="6" id="KW-0460">Magnesium</keyword>
<reference evidence="8" key="1">
    <citation type="submission" date="2021-02" db="EMBL/GenBank/DDBJ databases">
        <authorList>
            <person name="Nowell W R."/>
        </authorList>
    </citation>
    <scope>NUCLEOTIDE SEQUENCE</scope>
</reference>
<dbReference type="Gene3D" id="3.90.1720.10">
    <property type="entry name" value="endopeptidase domain like (from Nostoc punctiforme)"/>
    <property type="match status" value="1"/>
</dbReference>
<evidence type="ECO:0000256" key="2">
    <source>
        <dbReference type="ARBA" id="ARBA00022598"/>
    </source>
</evidence>
<dbReference type="GO" id="GO:0005524">
    <property type="term" value="F:ATP binding"/>
    <property type="evidence" value="ECO:0007669"/>
    <property type="project" value="UniProtKB-KW"/>
</dbReference>
<comment type="caution">
    <text evidence="8">The sequence shown here is derived from an EMBL/GenBank/DDBJ whole genome shotgun (WGS) entry which is preliminary data.</text>
</comment>
<evidence type="ECO:0000256" key="6">
    <source>
        <dbReference type="ARBA" id="ARBA00022842"/>
    </source>
</evidence>
<evidence type="ECO:0000313" key="10">
    <source>
        <dbReference type="Proteomes" id="UP000677228"/>
    </source>
</evidence>
<dbReference type="Gene3D" id="3.30.1490.330">
    <property type="match status" value="1"/>
</dbReference>
<keyword evidence="3" id="KW-0479">Metal-binding</keyword>
<proteinExistence type="inferred from homology"/>
<dbReference type="PANTHER" id="PTHR30094">
    <property type="entry name" value="BIFUNCTIONAL GLUTATHIONYLSPERMIDINE SYNTHETASE/AMIDASE-RELATED"/>
    <property type="match status" value="1"/>
</dbReference>
<dbReference type="InterPro" id="IPR038765">
    <property type="entry name" value="Papain-like_cys_pep_sf"/>
</dbReference>
<dbReference type="GO" id="GO:0046872">
    <property type="term" value="F:metal ion binding"/>
    <property type="evidence" value="ECO:0007669"/>
    <property type="project" value="UniProtKB-KW"/>
</dbReference>
<dbReference type="Pfam" id="PF03738">
    <property type="entry name" value="GSP_synth"/>
    <property type="match status" value="1"/>
</dbReference>
<sequence length="598" mass="69535">MINGETQLAPFNHILGIASTNVPAYSNEDDEYFHLEQHYFQGIFTGMKWQCVEFARRWLLMRKSCVFKNIRCAADMWTDLTSVERVTDAQQFLLTAHPNGSAEAPKHDSLLIYSRSAEQPVGHVAIITEVGQDFIRIAEQNNKSHYWSGNYARQIPLVFESGVYYIKDEDEVCGWKEIEESNQLKPLDETKMDIVLKQYQEPLPIGKMERCFVTNSSTDSECSWLNENDPAEKFFIELYGKDIVRANACTQDMAYYKINQNLLYNISSVSNELHRMFLEATNRVIHDDELLTRFGIPNAFWTRIRQSWANDQDSTLTGRFDLAFDGKQLKVFEYNADSASALFECAIIQKKWAEAVNLPSLFMSGLRLHRVLIKNWKRWNIKTRVHLLIDNEKEELLTALYMQNVMREADISSKICTKIEEFSWKDSTIVDNDGETVQIVWKLWMWETVFRDYSEAAKERCLDDENTNKNEPWRPIDGQHPRLSDILLNEHIKVIEPLWKVITSNKALLPLLWTMFPNHPNLLHTEWTLTNELKQGPFVKKPIVGRCGQNVTLYNTTGDFVIDETIGKFSDRDNIYQELFPLKNYDGYYGIIGSWISG</sequence>
<evidence type="ECO:0000313" key="8">
    <source>
        <dbReference type="EMBL" id="CAF1222599.1"/>
    </source>
</evidence>
<evidence type="ECO:0000256" key="1">
    <source>
        <dbReference type="ARBA" id="ARBA00008227"/>
    </source>
</evidence>
<evidence type="ECO:0000259" key="7">
    <source>
        <dbReference type="PROSITE" id="PS50911"/>
    </source>
</evidence>
<name>A0A8S2ES43_9BILA</name>
<dbReference type="EMBL" id="CAJNOK010015294">
    <property type="protein sequence ID" value="CAF1222599.1"/>
    <property type="molecule type" value="Genomic_DNA"/>
</dbReference>
<dbReference type="Proteomes" id="UP000677228">
    <property type="component" value="Unassembled WGS sequence"/>
</dbReference>
<dbReference type="Proteomes" id="UP000682733">
    <property type="component" value="Unassembled WGS sequence"/>
</dbReference>
<evidence type="ECO:0000256" key="3">
    <source>
        <dbReference type="ARBA" id="ARBA00022723"/>
    </source>
</evidence>
<protein>
    <recommendedName>
        <fullName evidence="7">Peptidase C51 domain-containing protein</fullName>
    </recommendedName>
</protein>
<dbReference type="InterPro" id="IPR051705">
    <property type="entry name" value="Gsp_Synthetase/Amidase"/>
</dbReference>
<accession>A0A8S2ES43</accession>
<evidence type="ECO:0000256" key="4">
    <source>
        <dbReference type="ARBA" id="ARBA00022741"/>
    </source>
</evidence>
<dbReference type="AlphaFoldDB" id="A0A8S2ES43"/>
<dbReference type="PROSITE" id="PS50911">
    <property type="entry name" value="CHAP"/>
    <property type="match status" value="1"/>
</dbReference>
<dbReference type="InterPro" id="IPR005494">
    <property type="entry name" value="GSPS_pre-ATP-grasp-like_dom"/>
</dbReference>
<dbReference type="SUPFAM" id="SSF56059">
    <property type="entry name" value="Glutathione synthetase ATP-binding domain-like"/>
    <property type="match status" value="1"/>
</dbReference>
<feature type="non-terminal residue" evidence="8">
    <location>
        <position position="598"/>
    </location>
</feature>
<dbReference type="GO" id="GO:0016874">
    <property type="term" value="F:ligase activity"/>
    <property type="evidence" value="ECO:0007669"/>
    <property type="project" value="UniProtKB-KW"/>
</dbReference>
<dbReference type="PANTHER" id="PTHR30094:SF0">
    <property type="entry name" value="BIFUNCTIONAL GLUTATHIONYLSPERMIDINE SYNTHETASE_AMIDASE-RELATED"/>
    <property type="match status" value="1"/>
</dbReference>
<dbReference type="Pfam" id="PF05257">
    <property type="entry name" value="CHAP"/>
    <property type="match status" value="1"/>
</dbReference>
<evidence type="ECO:0000313" key="9">
    <source>
        <dbReference type="EMBL" id="CAF4030723.1"/>
    </source>
</evidence>
<dbReference type="InterPro" id="IPR007921">
    <property type="entry name" value="CHAP_dom"/>
</dbReference>
<dbReference type="SUPFAM" id="SSF52440">
    <property type="entry name" value="PreATP-grasp domain"/>
    <property type="match status" value="1"/>
</dbReference>
<organism evidence="8 10">
    <name type="scientific">Didymodactylos carnosus</name>
    <dbReference type="NCBI Taxonomy" id="1234261"/>
    <lineage>
        <taxon>Eukaryota</taxon>
        <taxon>Metazoa</taxon>
        <taxon>Spiralia</taxon>
        <taxon>Gnathifera</taxon>
        <taxon>Rotifera</taxon>
        <taxon>Eurotatoria</taxon>
        <taxon>Bdelloidea</taxon>
        <taxon>Philodinida</taxon>
        <taxon>Philodinidae</taxon>
        <taxon>Didymodactylos</taxon>
    </lineage>
</organism>
<dbReference type="SUPFAM" id="SSF54001">
    <property type="entry name" value="Cysteine proteinases"/>
    <property type="match status" value="1"/>
</dbReference>
<keyword evidence="4" id="KW-0547">Nucleotide-binding</keyword>
<gene>
    <name evidence="8" type="ORF">OVA965_LOCUS24992</name>
    <name evidence="9" type="ORF">TMI583_LOCUS25716</name>
</gene>
<dbReference type="InterPro" id="IPR016185">
    <property type="entry name" value="PreATP-grasp_dom_sf"/>
</dbReference>